<sequence length="80" mass="8479">MSARVPNPKTSSSFGSSKLITSPCDNMAGSGPSDDLPLALRRKKILNGAKKRCQATPIVKLLAITMNHTIDTTILTVAIN</sequence>
<dbReference type="AlphaFoldDB" id="A0A6J6UGD3"/>
<feature type="compositionally biased region" description="Polar residues" evidence="1">
    <location>
        <begin position="8"/>
        <end position="24"/>
    </location>
</feature>
<dbReference type="EMBL" id="CAEZZF010000102">
    <property type="protein sequence ID" value="CAB4758214.1"/>
    <property type="molecule type" value="Genomic_DNA"/>
</dbReference>
<protein>
    <submittedName>
        <fullName evidence="2">Unannotated protein</fullName>
    </submittedName>
</protein>
<proteinExistence type="predicted"/>
<evidence type="ECO:0000313" key="2">
    <source>
        <dbReference type="EMBL" id="CAB4758214.1"/>
    </source>
</evidence>
<reference evidence="2" key="1">
    <citation type="submission" date="2020-05" db="EMBL/GenBank/DDBJ databases">
        <authorList>
            <person name="Chiriac C."/>
            <person name="Salcher M."/>
            <person name="Ghai R."/>
            <person name="Kavagutti S V."/>
        </authorList>
    </citation>
    <scope>NUCLEOTIDE SEQUENCE</scope>
</reference>
<feature type="region of interest" description="Disordered" evidence="1">
    <location>
        <begin position="1"/>
        <end position="35"/>
    </location>
</feature>
<evidence type="ECO:0000256" key="1">
    <source>
        <dbReference type="SAM" id="MobiDB-lite"/>
    </source>
</evidence>
<name>A0A6J6UGD3_9ZZZZ</name>
<gene>
    <name evidence="2" type="ORF">UFOPK2837_00989</name>
</gene>
<accession>A0A6J6UGD3</accession>
<organism evidence="2">
    <name type="scientific">freshwater metagenome</name>
    <dbReference type="NCBI Taxonomy" id="449393"/>
    <lineage>
        <taxon>unclassified sequences</taxon>
        <taxon>metagenomes</taxon>
        <taxon>ecological metagenomes</taxon>
    </lineage>
</organism>